<dbReference type="HOGENOM" id="CLU_081211_0_0_11"/>
<dbReference type="RefSeq" id="WP_006240041.1">
    <property type="nucleotide sequence ID" value="NZ_JH636049.1"/>
</dbReference>
<keyword evidence="3" id="KW-1185">Reference proteome</keyword>
<evidence type="ECO:0000259" key="1">
    <source>
        <dbReference type="Pfam" id="PF13349"/>
    </source>
</evidence>
<accession>I0V6U0</accession>
<dbReference type="AlphaFoldDB" id="I0V6U0"/>
<dbReference type="eggNOG" id="COG3595">
    <property type="taxonomic scope" value="Bacteria"/>
</dbReference>
<name>I0V6U0_9PSEU</name>
<dbReference type="Pfam" id="PF13349">
    <property type="entry name" value="DUF4097"/>
    <property type="match status" value="1"/>
</dbReference>
<sequence length="280" mass="28170">MTEQSEGGNDVVRTQTFDADEPVELDLDLTAGTVEVRLTDEPGVSVEIRRAHAPGPSWAQGAAGVLNWVGEMFGGQSGPLAAPADAVQETRIEKVGDRVVVRGPKAPPPMGSPVAVTVRAPASSHVRARTRLAGVTVHGACGGADVNTGSGSVTLDMAEGTTTVRTSSGEIDIETLSGPATVNGGSARVRLGEVADAALVRTTSGEIIVGEATSGAVEAISGTGDIRVGIRPGVTAEIDLSSGAGSVHSDLDVSDSPPQEAAALTVRARSGAGRVVVTRA</sequence>
<proteinExistence type="predicted"/>
<protein>
    <recommendedName>
        <fullName evidence="1">DUF4097 domain-containing protein</fullName>
    </recommendedName>
</protein>
<feature type="domain" description="DUF4097" evidence="1">
    <location>
        <begin position="141"/>
        <end position="256"/>
    </location>
</feature>
<dbReference type="OrthoDB" id="3677688at2"/>
<dbReference type="InterPro" id="IPR025164">
    <property type="entry name" value="Toastrack_DUF4097"/>
</dbReference>
<dbReference type="STRING" id="882086.SacxiDRAFT_3650"/>
<dbReference type="EMBL" id="JH636049">
    <property type="protein sequence ID" value="EID55843.1"/>
    <property type="molecule type" value="Genomic_DNA"/>
</dbReference>
<gene>
    <name evidence="2" type="ORF">SacxiDRAFT_3650</name>
</gene>
<organism evidence="2 3">
    <name type="scientific">Saccharomonospora xinjiangensis XJ-54</name>
    <dbReference type="NCBI Taxonomy" id="882086"/>
    <lineage>
        <taxon>Bacteria</taxon>
        <taxon>Bacillati</taxon>
        <taxon>Actinomycetota</taxon>
        <taxon>Actinomycetes</taxon>
        <taxon>Pseudonocardiales</taxon>
        <taxon>Pseudonocardiaceae</taxon>
        <taxon>Saccharomonospora</taxon>
    </lineage>
</organism>
<evidence type="ECO:0000313" key="3">
    <source>
        <dbReference type="Proteomes" id="UP000004691"/>
    </source>
</evidence>
<dbReference type="Proteomes" id="UP000004691">
    <property type="component" value="Unassembled WGS sequence"/>
</dbReference>
<reference evidence="2 3" key="1">
    <citation type="submission" date="2012-01" db="EMBL/GenBank/DDBJ databases">
        <title>Improved High-Quality Draft sequence of Saccharomonospora xinjiangensis XJ-54.</title>
        <authorList>
            <consortium name="US DOE Joint Genome Institute"/>
            <person name="Lucas S."/>
            <person name="Han J."/>
            <person name="Lapidus A."/>
            <person name="Cheng J.-F."/>
            <person name="Goodwin L."/>
            <person name="Pitluck S."/>
            <person name="Peters L."/>
            <person name="Mikhailova N."/>
            <person name="Teshima H."/>
            <person name="Detter J.C."/>
            <person name="Han C."/>
            <person name="Tapia R."/>
            <person name="Land M."/>
            <person name="Hauser L."/>
            <person name="Kyrpides N."/>
            <person name="Ivanova N."/>
            <person name="Pagani I."/>
            <person name="Brambilla E.-M."/>
            <person name="Klenk H.-P."/>
            <person name="Woyke T."/>
        </authorList>
    </citation>
    <scope>NUCLEOTIDE SEQUENCE [LARGE SCALE GENOMIC DNA]</scope>
    <source>
        <strain evidence="2 3">XJ-54</strain>
    </source>
</reference>
<evidence type="ECO:0000313" key="2">
    <source>
        <dbReference type="EMBL" id="EID55843.1"/>
    </source>
</evidence>